<feature type="transmembrane region" description="Helical" evidence="1">
    <location>
        <begin position="13"/>
        <end position="34"/>
    </location>
</feature>
<evidence type="ECO:0000256" key="1">
    <source>
        <dbReference type="SAM" id="Phobius"/>
    </source>
</evidence>
<name>S6BMX8_BABBO</name>
<dbReference type="EMBL" id="AK441633">
    <property type="protein sequence ID" value="BAN65427.1"/>
    <property type="molecule type" value="mRNA"/>
</dbReference>
<evidence type="ECO:0000313" key="2">
    <source>
        <dbReference type="EMBL" id="BAN65427.1"/>
    </source>
</evidence>
<proteinExistence type="evidence at transcript level"/>
<protein>
    <submittedName>
        <fullName evidence="2">Uncharacterized protein</fullName>
    </submittedName>
</protein>
<organism evidence="2">
    <name type="scientific">Babesia bovis</name>
    <dbReference type="NCBI Taxonomy" id="5865"/>
    <lineage>
        <taxon>Eukaryota</taxon>
        <taxon>Sar</taxon>
        <taxon>Alveolata</taxon>
        <taxon>Apicomplexa</taxon>
        <taxon>Aconoidasida</taxon>
        <taxon>Piroplasmida</taxon>
        <taxon>Babesiidae</taxon>
        <taxon>Babesia</taxon>
    </lineage>
</organism>
<keyword evidence="1" id="KW-1133">Transmembrane helix</keyword>
<accession>S6BMX8</accession>
<dbReference type="AlphaFoldDB" id="S6BMX8"/>
<keyword evidence="1" id="KW-0472">Membrane</keyword>
<reference evidence="2" key="1">
    <citation type="journal article" date="2014" name="BMC Genomics">
        <title>The Babesia bovis gene and promoter model: an update from full-length EST analysis.</title>
        <authorList>
            <person name="Yamagishi J."/>
            <person name="Wakaguri H."/>
            <person name="Yokoyama N."/>
            <person name="Yamashita R."/>
            <person name="Suzuki Y."/>
            <person name="Xuan X."/>
            <person name="Igarashi I."/>
        </authorList>
    </citation>
    <scope>NUCLEOTIDE SEQUENCE</scope>
    <source>
        <strain evidence="2">Texas</strain>
    </source>
</reference>
<sequence length="76" mass="9298">MPISISVKQVECIFYFLFKIWVKDVLMYLVYYLLRHVCIRSKRICVFHFAYSLQYFNWLICGIRCKTTSIKTKCVW</sequence>
<keyword evidence="1" id="KW-0812">Transmembrane</keyword>